<organism evidence="2 3">
    <name type="scientific">Advenella mandrilli</name>
    <dbReference type="NCBI Taxonomy" id="2800330"/>
    <lineage>
        <taxon>Bacteria</taxon>
        <taxon>Pseudomonadati</taxon>
        <taxon>Pseudomonadota</taxon>
        <taxon>Betaproteobacteria</taxon>
        <taxon>Burkholderiales</taxon>
        <taxon>Alcaligenaceae</taxon>
    </lineage>
</organism>
<proteinExistence type="predicted"/>
<dbReference type="Pfam" id="PF07746">
    <property type="entry name" value="LigA"/>
    <property type="match status" value="1"/>
</dbReference>
<gene>
    <name evidence="2" type="ORF">JHL22_02845</name>
</gene>
<dbReference type="EMBL" id="JAENGP010000002">
    <property type="protein sequence ID" value="MBK1780146.1"/>
    <property type="molecule type" value="Genomic_DNA"/>
</dbReference>
<dbReference type="InterPro" id="IPR011986">
    <property type="entry name" value="Xdiol_dOase_LigA"/>
</dbReference>
<keyword evidence="3" id="KW-1185">Reference proteome</keyword>
<sequence>MDNPYQTRQKKLGPKVDLKGLCPLTVERAERGYRLNKFLTSMRSPEQRLLFINDENLCMDRFDLNDQEKEMVRNRAFTQMMQYGASTVALGKANGAFKISLMERGAKALGMSVEEFITKRKAANKGYSWDI</sequence>
<accession>A0ABS1EDH0</accession>
<evidence type="ECO:0000259" key="1">
    <source>
        <dbReference type="Pfam" id="PF07746"/>
    </source>
</evidence>
<evidence type="ECO:0000313" key="2">
    <source>
        <dbReference type="EMBL" id="MBK1780146.1"/>
    </source>
</evidence>
<name>A0ABS1EDH0_9BURK</name>
<evidence type="ECO:0000313" key="3">
    <source>
        <dbReference type="Proteomes" id="UP000635316"/>
    </source>
</evidence>
<comment type="caution">
    <text evidence="2">The sequence shown here is derived from an EMBL/GenBank/DDBJ whole genome shotgun (WGS) entry which is preliminary data.</text>
</comment>
<dbReference type="Proteomes" id="UP000635316">
    <property type="component" value="Unassembled WGS sequence"/>
</dbReference>
<feature type="domain" description="Extradiol ring-cleavage dioxygenase LigAB LigA subunit" evidence="1">
    <location>
        <begin position="35"/>
        <end position="120"/>
    </location>
</feature>
<dbReference type="InterPro" id="IPR036622">
    <property type="entry name" value="LigA_sf"/>
</dbReference>
<dbReference type="Gene3D" id="1.10.700.10">
    <property type="entry name" value="Dioxygenase LigAB, LigA subunit"/>
    <property type="match status" value="1"/>
</dbReference>
<dbReference type="SUPFAM" id="SSF48076">
    <property type="entry name" value="LigA subunit of an aromatic-ring-opening dioxygenase LigAB"/>
    <property type="match status" value="1"/>
</dbReference>
<dbReference type="RefSeq" id="WP_200233563.1">
    <property type="nucleotide sequence ID" value="NZ_JAENGP010000002.1"/>
</dbReference>
<protein>
    <recommendedName>
        <fullName evidence="1">Extradiol ring-cleavage dioxygenase LigAB LigA subunit domain-containing protein</fullName>
    </recommendedName>
</protein>
<reference evidence="2 3" key="1">
    <citation type="submission" date="2020-12" db="EMBL/GenBank/DDBJ databases">
        <authorList>
            <person name="Lu T."/>
            <person name="Wang Q."/>
            <person name="Han X."/>
        </authorList>
    </citation>
    <scope>NUCLEOTIDE SEQUENCE [LARGE SCALE GENOMIC DNA]</scope>
    <source>
        <strain evidence="2 3">WQ 585</strain>
    </source>
</reference>